<dbReference type="Gene3D" id="3.40.920.10">
    <property type="entry name" value="Pyruvate-ferredoxin oxidoreductase, PFOR, domain III"/>
    <property type="match status" value="1"/>
</dbReference>
<dbReference type="PROSITE" id="PS51379">
    <property type="entry name" value="4FE4S_FER_2"/>
    <property type="match status" value="1"/>
</dbReference>
<dbReference type="EMBL" id="MVHW01000051">
    <property type="protein sequence ID" value="ORA97828.1"/>
    <property type="molecule type" value="Genomic_DNA"/>
</dbReference>
<evidence type="ECO:0000313" key="3">
    <source>
        <dbReference type="EMBL" id="BBY37987.1"/>
    </source>
</evidence>
<sequence>MAVKTSYQLEDRYRQASGRVYVTGTQALVRLPMVQRQRDAAAGLRTAGFISGYPGSPLGGYDQALHQGREFLAQHDIHFQPGLNEDLAATSVWGTQRASIMQHMRYDGVFGIWYGKGPGVDRSIDAIKHGAYAGAAAHGGVLVLAGDDHGSRSSTLAHASDQAFIHCAMPILHPATVQEYLDYGIYGWAMSRFSGCWIGFKCVTDIIESGASVSVDADRVSIVLPEVKMPPSGLNIWRGSGGQIAEQLLYEHRLPAAQAFARVNGLDKTVIGGARRTLGIVTTGKAFLDVRAALDALGIDDDRAAELGLAVFKVAMPWPLEPTRILEFAESCDEVLVVEEKRPIIEEQLGRLLVNRADRPVLVGKVDEQGAALVPNRGELVPDAVAKVVAGRLCKLVDAPDVMQRANPRPTISVQAVKPGTDLVRKAAFCSGCPHNTSTRLPEGSIAFGGIGCHGMAMSMPDRPTVAVSQMGGEGAGWIGMAPFVDTPHIFQNLGDGTYFHSGLLAVRASVAAGVNITYKILANGAIAMTGGQAIQGEVTAPQIAHQVAAEGAAKVVVVSDEPKRWRGRNLPKGVTVHHRSELDRLQRELREIPGTTVIVYEQECAAEKRRKRKRGKYPDPDLRVVINERVCEGCGDCSVQSNCISVEPVETEFGRKRRINQSSCNKDYSCLLGYCPSFVTVKGAKLRASQTALPPLPADVAATLPTPTVADSDTPYSVLLAGIGGTGIVTMGALIGMAAHLEDKGVTVLDVAGLAQKNGPVTSHVRVYNRADEVHATRIETAGADILIGADIVVASGPECLGKIAPGHTALVINDHVAPTADFARNPDLDLSSTAMRGALERATGGGGAFVPATEFAEALMGDAIYTNILLLGFACQQGRLPVSVEALVRAIELNGVAVDANMRAFTWGRLAARDLAAVQTIANAALPDAIHQPAREETVDEIVVHRMGELTQYQNAAYAARYQAVVDRVRAVEAERVAGSDNLAKAVARYLYKLMAYKDEYEVARLLGDPGFWRGIDEQFEGDLRVEFHLAPQIFNRRDPDTGRANKWTFGQWMRPGFALLAKGKRLRGTGLDVFGRTAHRREERALIGRYEATIEELLGALDHDNHELAVEIASIPEHIRGYDLVKDAHLRDARERESELLTKFREGASA</sequence>
<evidence type="ECO:0000259" key="2">
    <source>
        <dbReference type="PROSITE" id="PS51379"/>
    </source>
</evidence>
<dbReference type="SUPFAM" id="SSF53323">
    <property type="entry name" value="Pyruvate-ferredoxin oxidoreductase, PFOR, domain III"/>
    <property type="match status" value="1"/>
</dbReference>
<evidence type="ECO:0000313" key="4">
    <source>
        <dbReference type="EMBL" id="ORA97828.1"/>
    </source>
</evidence>
<dbReference type="Proteomes" id="UP000192760">
    <property type="component" value="Unassembled WGS sequence"/>
</dbReference>
<dbReference type="Pfam" id="PF01558">
    <property type="entry name" value="POR"/>
    <property type="match status" value="1"/>
</dbReference>
<dbReference type="PANTHER" id="PTHR48084:SF3">
    <property type="entry name" value="SUBUNIT OF PYRUVATE:FLAVODOXIN OXIDOREDUCTASE"/>
    <property type="match status" value="1"/>
</dbReference>
<dbReference type="SUPFAM" id="SSF52518">
    <property type="entry name" value="Thiamin diphosphate-binding fold (THDP-binding)"/>
    <property type="match status" value="2"/>
</dbReference>
<dbReference type="PANTHER" id="PTHR48084">
    <property type="entry name" value="2-OXOGLUTARATE OXIDOREDUCTASE SUBUNIT KORB-RELATED"/>
    <property type="match status" value="1"/>
</dbReference>
<dbReference type="AlphaFoldDB" id="A0A1X0F8E3"/>
<dbReference type="EMBL" id="AP022590">
    <property type="protein sequence ID" value="BBY37987.1"/>
    <property type="molecule type" value="Genomic_DNA"/>
</dbReference>
<dbReference type="CDD" id="cd07034">
    <property type="entry name" value="TPP_PYR_PFOR_IOR-alpha_like"/>
    <property type="match status" value="1"/>
</dbReference>
<accession>A0A1X0F8E3</accession>
<evidence type="ECO:0000256" key="1">
    <source>
        <dbReference type="ARBA" id="ARBA00023002"/>
    </source>
</evidence>
<dbReference type="NCBIfam" id="NF009588">
    <property type="entry name" value="PRK13029.1"/>
    <property type="match status" value="1"/>
</dbReference>
<dbReference type="InterPro" id="IPR046667">
    <property type="entry name" value="DUF6537"/>
</dbReference>
<reference evidence="4 5" key="1">
    <citation type="submission" date="2017-02" db="EMBL/GenBank/DDBJ databases">
        <title>The new phylogeny of genus Mycobacterium.</title>
        <authorList>
            <person name="Tortoli E."/>
            <person name="Trovato A."/>
            <person name="Cirillo D.M."/>
        </authorList>
    </citation>
    <scope>NUCLEOTIDE SEQUENCE [LARGE SCALE GENOMIC DNA]</scope>
    <source>
        <strain evidence="4 5">DSM 45255</strain>
    </source>
</reference>
<reference evidence="3" key="3">
    <citation type="submission" date="2020-02" db="EMBL/GenBank/DDBJ databases">
        <authorList>
            <person name="Matsumoto Y."/>
            <person name="Motooka D."/>
            <person name="Nakamura S."/>
        </authorList>
    </citation>
    <scope>NUCLEOTIDE SEQUENCE</scope>
    <source>
        <strain evidence="3">JCM 18113</strain>
    </source>
</reference>
<reference evidence="3 6" key="2">
    <citation type="journal article" date="2019" name="Emerg. Microbes Infect.">
        <title>Comprehensive subspecies identification of 175 nontuberculous mycobacteria species based on 7547 genomic profiles.</title>
        <authorList>
            <person name="Matsumoto Y."/>
            <person name="Kinjo T."/>
            <person name="Motooka D."/>
            <person name="Nabeya D."/>
            <person name="Jung N."/>
            <person name="Uechi K."/>
            <person name="Horii T."/>
            <person name="Iida T."/>
            <person name="Fujita J."/>
            <person name="Nakamura S."/>
        </authorList>
    </citation>
    <scope>NUCLEOTIDE SEQUENCE [LARGE SCALE GENOMIC DNA]</scope>
    <source>
        <strain evidence="3 6">JCM 18113</strain>
    </source>
</reference>
<dbReference type="InterPro" id="IPR017896">
    <property type="entry name" value="4Fe4S_Fe-S-bd"/>
</dbReference>
<dbReference type="InterPro" id="IPR029061">
    <property type="entry name" value="THDP-binding"/>
</dbReference>
<evidence type="ECO:0000313" key="6">
    <source>
        <dbReference type="Proteomes" id="UP000465812"/>
    </source>
</evidence>
<keyword evidence="1" id="KW-0560">Oxidoreductase</keyword>
<proteinExistence type="predicted"/>
<gene>
    <name evidence="4" type="ORF">BST30_26640</name>
    <name evidence="3" type="ORF">MMAN_21210</name>
</gene>
<dbReference type="GO" id="GO:0016903">
    <property type="term" value="F:oxidoreductase activity, acting on the aldehyde or oxo group of donors"/>
    <property type="evidence" value="ECO:0007669"/>
    <property type="project" value="InterPro"/>
</dbReference>
<dbReference type="Proteomes" id="UP000465812">
    <property type="component" value="Chromosome"/>
</dbReference>
<dbReference type="STRING" id="560555.BST30_26640"/>
<keyword evidence="6" id="KW-1185">Reference proteome</keyword>
<dbReference type="GO" id="GO:0000287">
    <property type="term" value="F:magnesium ion binding"/>
    <property type="evidence" value="ECO:0007669"/>
    <property type="project" value="UniProtKB-ARBA"/>
</dbReference>
<dbReference type="InterPro" id="IPR002880">
    <property type="entry name" value="Pyrv_Fd/Flavodoxin_OxRdtase_N"/>
</dbReference>
<dbReference type="InterPro" id="IPR019752">
    <property type="entry name" value="Pyrv/ketoisovalerate_OxRed_cat"/>
</dbReference>
<name>A0A1X0F8E3_MYCNT</name>
<evidence type="ECO:0000313" key="5">
    <source>
        <dbReference type="Proteomes" id="UP000192760"/>
    </source>
</evidence>
<dbReference type="Gene3D" id="3.40.50.970">
    <property type="match status" value="1"/>
</dbReference>
<dbReference type="RefSeq" id="WP_083099738.1">
    <property type="nucleotide sequence ID" value="NZ_AP022590.1"/>
</dbReference>
<dbReference type="SUPFAM" id="SSF52922">
    <property type="entry name" value="TK C-terminal domain-like"/>
    <property type="match status" value="1"/>
</dbReference>
<protein>
    <submittedName>
        <fullName evidence="4">Indolepyruvate ferredoxin oxidoreductase</fullName>
    </submittedName>
</protein>
<dbReference type="NCBIfam" id="NF009589">
    <property type="entry name" value="PRK13030.1"/>
    <property type="match status" value="1"/>
</dbReference>
<dbReference type="InterPro" id="IPR002869">
    <property type="entry name" value="Pyrv_flavodox_OxRed_cen"/>
</dbReference>
<dbReference type="InterPro" id="IPR009014">
    <property type="entry name" value="Transketo_C/PFOR_II"/>
</dbReference>
<dbReference type="InterPro" id="IPR051457">
    <property type="entry name" value="2-oxoacid:Fd_oxidoreductase"/>
</dbReference>
<feature type="domain" description="4Fe-4S ferredoxin-type" evidence="2">
    <location>
        <begin position="623"/>
        <end position="655"/>
    </location>
</feature>
<keyword evidence="4" id="KW-0670">Pyruvate</keyword>
<dbReference type="Pfam" id="PF20169">
    <property type="entry name" value="DUF6537"/>
    <property type="match status" value="1"/>
</dbReference>
<organism evidence="4 5">
    <name type="scientific">Mycobacterium mantenii</name>
    <dbReference type="NCBI Taxonomy" id="560555"/>
    <lineage>
        <taxon>Bacteria</taxon>
        <taxon>Bacillati</taxon>
        <taxon>Actinomycetota</taxon>
        <taxon>Actinomycetes</taxon>
        <taxon>Mycobacteriales</taxon>
        <taxon>Mycobacteriaceae</taxon>
        <taxon>Mycobacterium</taxon>
        <taxon>Mycobacterium avium complex (MAC)</taxon>
    </lineage>
</organism>